<dbReference type="EMBL" id="QPMK01000002">
    <property type="protein sequence ID" value="RDD67673.1"/>
    <property type="molecule type" value="Genomic_DNA"/>
</dbReference>
<feature type="compositionally biased region" description="Acidic residues" evidence="1">
    <location>
        <begin position="59"/>
        <end position="72"/>
    </location>
</feature>
<feature type="transmembrane region" description="Helical" evidence="2">
    <location>
        <begin position="223"/>
        <end position="244"/>
    </location>
</feature>
<dbReference type="AlphaFoldDB" id="A0A369TR09"/>
<comment type="caution">
    <text evidence="4">The sequence shown here is derived from an EMBL/GenBank/DDBJ whole genome shotgun (WGS) entry which is preliminary data.</text>
</comment>
<feature type="region of interest" description="Disordered" evidence="1">
    <location>
        <begin position="39"/>
        <end position="106"/>
    </location>
</feature>
<feature type="compositionally biased region" description="Basic and acidic residues" evidence="1">
    <location>
        <begin position="89"/>
        <end position="106"/>
    </location>
</feature>
<gene>
    <name evidence="4" type="ORF">DU478_03190</name>
</gene>
<evidence type="ECO:0000259" key="3">
    <source>
        <dbReference type="Pfam" id="PF13717"/>
    </source>
</evidence>
<dbReference type="NCBIfam" id="TIGR02098">
    <property type="entry name" value="MJ0042_CXXC"/>
    <property type="match status" value="1"/>
</dbReference>
<feature type="domain" description="Zinc finger/thioredoxin putative" evidence="3">
    <location>
        <begin position="1"/>
        <end position="36"/>
    </location>
</feature>
<dbReference type="Pfam" id="PF13717">
    <property type="entry name" value="Zn_ribbon_4"/>
    <property type="match status" value="1"/>
</dbReference>
<evidence type="ECO:0000256" key="1">
    <source>
        <dbReference type="SAM" id="MobiDB-lite"/>
    </source>
</evidence>
<keyword evidence="5" id="KW-1185">Reference proteome</keyword>
<reference evidence="4 5" key="1">
    <citation type="submission" date="2018-07" db="EMBL/GenBank/DDBJ databases">
        <title>Thalassococcus profundi sp. nov., a marine bacterium isolated from deep seawater of Okinawa Trough.</title>
        <authorList>
            <person name="Yu M."/>
        </authorList>
    </citation>
    <scope>NUCLEOTIDE SEQUENCE [LARGE SCALE GENOMIC DNA]</scope>
    <source>
        <strain evidence="4 5">WRAS1</strain>
    </source>
</reference>
<accession>A0A369TR09</accession>
<keyword evidence="2" id="KW-0472">Membrane</keyword>
<feature type="region of interest" description="Disordered" evidence="1">
    <location>
        <begin position="283"/>
        <end position="304"/>
    </location>
</feature>
<evidence type="ECO:0000313" key="5">
    <source>
        <dbReference type="Proteomes" id="UP000253977"/>
    </source>
</evidence>
<keyword evidence="2" id="KW-0812">Transmembrane</keyword>
<organism evidence="4 5">
    <name type="scientific">Thalassococcus profundi</name>
    <dbReference type="NCBI Taxonomy" id="2282382"/>
    <lineage>
        <taxon>Bacteria</taxon>
        <taxon>Pseudomonadati</taxon>
        <taxon>Pseudomonadota</taxon>
        <taxon>Alphaproteobacteria</taxon>
        <taxon>Rhodobacterales</taxon>
        <taxon>Roseobacteraceae</taxon>
        <taxon>Thalassococcus</taxon>
    </lineage>
</organism>
<dbReference type="Proteomes" id="UP000253977">
    <property type="component" value="Unassembled WGS sequence"/>
</dbReference>
<proteinExistence type="predicted"/>
<feature type="compositionally biased region" description="Basic and acidic residues" evidence="1">
    <location>
        <begin position="147"/>
        <end position="159"/>
    </location>
</feature>
<dbReference type="RefSeq" id="WP_114509485.1">
    <property type="nucleotide sequence ID" value="NZ_QPMK01000002.1"/>
</dbReference>
<keyword evidence="2" id="KW-1133">Transmembrane helix</keyword>
<dbReference type="InterPro" id="IPR011723">
    <property type="entry name" value="Znf/thioredoxin_put"/>
</dbReference>
<evidence type="ECO:0000313" key="4">
    <source>
        <dbReference type="EMBL" id="RDD67673.1"/>
    </source>
</evidence>
<feature type="region of interest" description="Disordered" evidence="1">
    <location>
        <begin position="120"/>
        <end position="182"/>
    </location>
</feature>
<name>A0A369TR09_9RHOB</name>
<dbReference type="OrthoDB" id="7159357at2"/>
<sequence>MRLICPNCSAQYEVPSEVIPTGGRDVQCSNCGNTWFQNHPDDDPVLAEELNQPVPDAEWQPEIEEAEPEPDPDIAARPEPAAAPEPEPAAERPPADAEPVRRRELDPSIADVLREEAEIEARARAAESGSLESQPELGLQAPDEDEAARRAREARERMARMRSAQTETPPPPAAAAAAAAASSRRELLPDIDEINQTLRSSSERRAVETPQGRAPIQDTGGGFGRGFVTVLVIVILLATLYVFAPRLAAMVPALEAPLGAYTEAVDGARLWLDRQVTGLLTSLDGMSSEAAPETEADIAPQDGS</sequence>
<protein>
    <recommendedName>
        <fullName evidence="3">Zinc finger/thioredoxin putative domain-containing protein</fullName>
    </recommendedName>
</protein>
<evidence type="ECO:0000256" key="2">
    <source>
        <dbReference type="SAM" id="Phobius"/>
    </source>
</evidence>